<dbReference type="InterPro" id="IPR050638">
    <property type="entry name" value="AA-Vitamin_Transporters"/>
</dbReference>
<keyword evidence="6" id="KW-1185">Reference proteome</keyword>
<dbReference type="SUPFAM" id="SSF103481">
    <property type="entry name" value="Multidrug resistance efflux transporter EmrE"/>
    <property type="match status" value="2"/>
</dbReference>
<dbReference type="KEGG" id="cna:AB433_10190"/>
<keyword evidence="4" id="KW-0472">Membrane</keyword>
<reference evidence="5 6" key="1">
    <citation type="submission" date="2015-06" db="EMBL/GenBank/DDBJ databases">
        <authorList>
            <person name="Zeng Y."/>
            <person name="Huang Y."/>
        </authorList>
    </citation>
    <scope>NUCLEOTIDE SEQUENCE [LARGE SCALE GENOMIC DNA]</scope>
    <source>
        <strain evidence="5 6">PQ-2</strain>
    </source>
</reference>
<dbReference type="InterPro" id="IPR037185">
    <property type="entry name" value="EmrE-like"/>
</dbReference>
<comment type="subcellular location">
    <subcellularLocation>
        <location evidence="1">Membrane</location>
        <topology evidence="1">Multi-pass membrane protein</topology>
    </subcellularLocation>
</comment>
<evidence type="ECO:0000313" key="6">
    <source>
        <dbReference type="Proteomes" id="UP000035287"/>
    </source>
</evidence>
<organism evidence="5 6">
    <name type="scientific">Croceicoccus naphthovorans</name>
    <dbReference type="NCBI Taxonomy" id="1348774"/>
    <lineage>
        <taxon>Bacteria</taxon>
        <taxon>Pseudomonadati</taxon>
        <taxon>Pseudomonadota</taxon>
        <taxon>Alphaproteobacteria</taxon>
        <taxon>Sphingomonadales</taxon>
        <taxon>Erythrobacteraceae</taxon>
        <taxon>Croceicoccus</taxon>
    </lineage>
</organism>
<dbReference type="PATRIC" id="fig|1348774.3.peg.2137"/>
<gene>
    <name evidence="5" type="ORF">AB433_10190</name>
</gene>
<protein>
    <submittedName>
        <fullName evidence="5">Uncharacterized protein</fullName>
    </submittedName>
</protein>
<dbReference type="RefSeq" id="WP_047820923.1">
    <property type="nucleotide sequence ID" value="NZ_CP011770.1"/>
</dbReference>
<dbReference type="Pfam" id="PF00892">
    <property type="entry name" value="EamA"/>
    <property type="match status" value="1"/>
</dbReference>
<proteinExistence type="predicted"/>
<evidence type="ECO:0000256" key="3">
    <source>
        <dbReference type="ARBA" id="ARBA00022989"/>
    </source>
</evidence>
<dbReference type="AlphaFoldDB" id="A0A0G3XGC5"/>
<evidence type="ECO:0000256" key="1">
    <source>
        <dbReference type="ARBA" id="ARBA00004141"/>
    </source>
</evidence>
<evidence type="ECO:0000256" key="2">
    <source>
        <dbReference type="ARBA" id="ARBA00022692"/>
    </source>
</evidence>
<evidence type="ECO:0000313" key="5">
    <source>
        <dbReference type="EMBL" id="AKM10252.1"/>
    </source>
</evidence>
<dbReference type="InterPro" id="IPR000620">
    <property type="entry name" value="EamA_dom"/>
</dbReference>
<dbReference type="PANTHER" id="PTHR32322">
    <property type="entry name" value="INNER MEMBRANE TRANSPORTER"/>
    <property type="match status" value="1"/>
</dbReference>
<dbReference type="GO" id="GO:0016020">
    <property type="term" value="C:membrane"/>
    <property type="evidence" value="ECO:0007669"/>
    <property type="project" value="UniProtKB-SubCell"/>
</dbReference>
<dbReference type="Proteomes" id="UP000035287">
    <property type="component" value="Chromosome"/>
</dbReference>
<sequence>MPENQRAMRPAVLLLLAVLAIAAFAGNSLLARAAIGSGAIPAGGYTMLRLFSGAVVLLPFLGGSPKASDWRGAFSLFLYAAAFSFAYVALPAGTGALILFACVQATIMGVGIAGGERPAPLGYLGLALALAGVAYLLLPGASASADPFAALLMAIAGAAWGVYTLLGRGAGNPARRTAANFLLAAPLALPLVLLDSAAGWTWQGSALAVGAGAITSGLGYVAWYAVAPRLGLATVATVQLATPVAAALVAAVTLAEPLTLRIGIAGLLIVGGIVLTLRKP</sequence>
<dbReference type="EMBL" id="CP011770">
    <property type="protein sequence ID" value="AKM10252.1"/>
    <property type="molecule type" value="Genomic_DNA"/>
</dbReference>
<accession>A0A0G3XGC5</accession>
<evidence type="ECO:0000256" key="4">
    <source>
        <dbReference type="ARBA" id="ARBA00023136"/>
    </source>
</evidence>
<keyword evidence="3" id="KW-1133">Transmembrane helix</keyword>
<keyword evidence="2" id="KW-0812">Transmembrane</keyword>
<dbReference type="PANTHER" id="PTHR32322:SF9">
    <property type="entry name" value="AMINO-ACID METABOLITE EFFLUX PUMP-RELATED"/>
    <property type="match status" value="1"/>
</dbReference>
<name>A0A0G3XGC5_9SPHN</name>